<protein>
    <submittedName>
        <fullName evidence="1">Uncharacterized protein</fullName>
    </submittedName>
</protein>
<gene>
    <name evidence="1" type="ORF">PBIL07802_LOCUS27102</name>
</gene>
<organism evidence="1">
    <name type="scientific">Palpitomonas bilix</name>
    <dbReference type="NCBI Taxonomy" id="652834"/>
    <lineage>
        <taxon>Eukaryota</taxon>
        <taxon>Eukaryota incertae sedis</taxon>
    </lineage>
</organism>
<reference evidence="1" key="1">
    <citation type="submission" date="2021-01" db="EMBL/GenBank/DDBJ databases">
        <authorList>
            <person name="Corre E."/>
            <person name="Pelletier E."/>
            <person name="Niang G."/>
            <person name="Scheremetjew M."/>
            <person name="Finn R."/>
            <person name="Kale V."/>
            <person name="Holt S."/>
            <person name="Cochrane G."/>
            <person name="Meng A."/>
            <person name="Brown T."/>
            <person name="Cohen L."/>
        </authorList>
    </citation>
    <scope>NUCLEOTIDE SEQUENCE</scope>
    <source>
        <strain evidence="1">NIES-2562</strain>
    </source>
</reference>
<dbReference type="Gene3D" id="3.80.10.10">
    <property type="entry name" value="Ribonuclease Inhibitor"/>
    <property type="match status" value="2"/>
</dbReference>
<dbReference type="InterPro" id="IPR032675">
    <property type="entry name" value="LRR_dom_sf"/>
</dbReference>
<dbReference type="AlphaFoldDB" id="A0A7S3GFL5"/>
<dbReference type="SUPFAM" id="SSF52047">
    <property type="entry name" value="RNI-like"/>
    <property type="match status" value="2"/>
</dbReference>
<dbReference type="InterPro" id="IPR051341">
    <property type="entry name" value="Zyg-11_UBL_adapter"/>
</dbReference>
<dbReference type="PANTHER" id="PTHR12904:SF23">
    <property type="entry name" value="PROTEIN ZER-1 HOMOLOG"/>
    <property type="match status" value="1"/>
</dbReference>
<sequence length="634" mass="69157">MASYLPPPLWAQPAIPSLQSSCIDAVASLVTSGLLKEELLFPPVIAQKVLDRVLVQAGKSAKVQHLYPFDGEDIVAFSNVIGDDNDKDNVTIDMTPAWMFHISRHSQLERLTIARSKKNLHPSSFPCLCRFGSLTHLDLHSSASVCADMFRSFPSLQHLRDLRLGGCTQVDDEAMSVIGQKVSILECLDLSFTSVSSAGLFFITHVQPTLVELLLFATGVDEDGCHFIADCTELEVLDISCTNVPSCYFSSFPPSLRELRARDMPEFAHAQLGGADSSLPAGICAAVLDGNVHLSDDSLFEMISSSKCELQRLSVARCSMLMEEGKALLAAATTLRELELGECSVGMPVLGTMKGEMKGLTRITFHSMSIDVRIVSSLPSSVVHLAFDRCVFQSPSCLSLLARLHVSSVDFSHSSVGDEHIECLVEAFKNAAEVGRGGESTVESEKGDCCGMKLEDIKLCHTLVTNTAIAYLLEVEVDVPLRVDVSGTAVSHSFLLAHKGKAVRDGAYLVKGMLVTSLHFPPLTRRRDRSSSIPLSTPPSSFSQVVAHMLGEEEEEKKGGRVELSRDVEEECIKYTKEDLLLVARKCSAERSTTRLRLPFLPSVVCECSRDTAEERERAALSCSWQGARREGTD</sequence>
<proteinExistence type="predicted"/>
<accession>A0A7S3GFL5</accession>
<name>A0A7S3GFL5_9EUKA</name>
<dbReference type="EMBL" id="HBIB01041460">
    <property type="protein sequence ID" value="CAE0264777.1"/>
    <property type="molecule type" value="Transcribed_RNA"/>
</dbReference>
<evidence type="ECO:0000313" key="1">
    <source>
        <dbReference type="EMBL" id="CAE0264777.1"/>
    </source>
</evidence>
<dbReference type="PANTHER" id="PTHR12904">
    <property type="match status" value="1"/>
</dbReference>